<sequence>MTRAAQTGPSPRTVLDELKRACQANDSHATRQALDAWARQQPETLADMAARFVPLSNALDGLNGALYSETGQHWQGDELWRVIRATPMAERVHDPEGDSGLPPFYPKQGNFGSVQDHQYRSKWLISIDPLRKDPFNGSDPKNSDLAAMSSRSLSPRGFSAKYRDCASLIFLGCT</sequence>
<gene>
    <name evidence="2" type="ORF">PS659_06078</name>
</gene>
<evidence type="ECO:0000313" key="2">
    <source>
        <dbReference type="EMBL" id="VVN48364.1"/>
    </source>
</evidence>
<dbReference type="Pfam" id="PF25607">
    <property type="entry name" value="DUF7939"/>
    <property type="match status" value="1"/>
</dbReference>
<accession>A0A5E6Y675</accession>
<feature type="domain" description="DUF7939" evidence="1">
    <location>
        <begin position="12"/>
        <end position="86"/>
    </location>
</feature>
<dbReference type="Proteomes" id="UP000326729">
    <property type="component" value="Unassembled WGS sequence"/>
</dbReference>
<dbReference type="EMBL" id="CABVGY010000103">
    <property type="protein sequence ID" value="VVN48364.1"/>
    <property type="molecule type" value="Genomic_DNA"/>
</dbReference>
<proteinExistence type="predicted"/>
<protein>
    <recommendedName>
        <fullName evidence="1">DUF7939 domain-containing protein</fullName>
    </recommendedName>
</protein>
<organism evidence="2 3">
    <name type="scientific">Pseudomonas fluorescens</name>
    <dbReference type="NCBI Taxonomy" id="294"/>
    <lineage>
        <taxon>Bacteria</taxon>
        <taxon>Pseudomonadati</taxon>
        <taxon>Pseudomonadota</taxon>
        <taxon>Gammaproteobacteria</taxon>
        <taxon>Pseudomonadales</taxon>
        <taxon>Pseudomonadaceae</taxon>
        <taxon>Pseudomonas</taxon>
    </lineage>
</organism>
<name>A0A5E6Y675_PSEFL</name>
<dbReference type="AlphaFoldDB" id="A0A5E6Y675"/>
<evidence type="ECO:0000313" key="3">
    <source>
        <dbReference type="Proteomes" id="UP000326729"/>
    </source>
</evidence>
<reference evidence="2 3" key="1">
    <citation type="submission" date="2019-09" db="EMBL/GenBank/DDBJ databases">
        <authorList>
            <person name="Chandra G."/>
            <person name="Truman W A."/>
        </authorList>
    </citation>
    <scope>NUCLEOTIDE SEQUENCE [LARGE SCALE GENOMIC DNA]</scope>
    <source>
        <strain evidence="2">PS659</strain>
    </source>
</reference>
<evidence type="ECO:0000259" key="1">
    <source>
        <dbReference type="Pfam" id="PF25607"/>
    </source>
</evidence>
<dbReference type="InterPro" id="IPR057699">
    <property type="entry name" value="DUF7939"/>
</dbReference>